<organism evidence="1">
    <name type="scientific">uncultured marine virus</name>
    <dbReference type="NCBI Taxonomy" id="186617"/>
    <lineage>
        <taxon>Viruses</taxon>
        <taxon>environmental samples</taxon>
    </lineage>
</organism>
<reference evidence="1" key="1">
    <citation type="journal article" date="2015" name="Front. Microbiol.">
        <title>Combining genomic sequencing methods to explore viral diversity and reveal potential virus-host interactions.</title>
        <authorList>
            <person name="Chow C.E."/>
            <person name="Winget D.M."/>
            <person name="White R.A.III."/>
            <person name="Hallam S.J."/>
            <person name="Suttle C.A."/>
        </authorList>
    </citation>
    <scope>NUCLEOTIDE SEQUENCE</scope>
    <source>
        <strain evidence="1">Oxic1_2</strain>
    </source>
</reference>
<accession>A0A0F7L825</accession>
<protein>
    <submittedName>
        <fullName evidence="1">Uncharacterized protein</fullName>
    </submittedName>
</protein>
<sequence>MFRVIIEGKFRENPINLSRAVKLLYNQDFTGSIRLENILWWKKYFLKVIHLPILYPKRGYIQIVKIYRDRKPSIRAVTVPTSSDKRELLVLNKIYGGDNG</sequence>
<dbReference type="EMBL" id="KR029597">
    <property type="protein sequence ID" value="AKH47698.1"/>
    <property type="molecule type" value="Genomic_DNA"/>
</dbReference>
<name>A0A0F7L825_9VIRU</name>
<evidence type="ECO:0000313" key="1">
    <source>
        <dbReference type="EMBL" id="AKH47698.1"/>
    </source>
</evidence>
<proteinExistence type="predicted"/>
<reference evidence="1" key="2">
    <citation type="submission" date="2015-03" db="EMBL/GenBank/DDBJ databases">
        <authorList>
            <person name="Chow C.-E.T."/>
            <person name="Winget D.M."/>
            <person name="White R.A.III."/>
            <person name="Hallam S.J."/>
            <person name="Suttle C.A."/>
        </authorList>
    </citation>
    <scope>NUCLEOTIDE SEQUENCE</scope>
    <source>
        <strain evidence="1">Oxic1_2</strain>
    </source>
</reference>